<keyword evidence="3" id="KW-1185">Reference proteome</keyword>
<comment type="caution">
    <text evidence="2">The sequence shown here is derived from an EMBL/GenBank/DDBJ whole genome shotgun (WGS) entry which is preliminary data.</text>
</comment>
<feature type="region of interest" description="Disordered" evidence="1">
    <location>
        <begin position="41"/>
        <end position="79"/>
    </location>
</feature>
<dbReference type="EMBL" id="JAKZBV010000001">
    <property type="protein sequence ID" value="MCH6469852.1"/>
    <property type="molecule type" value="Genomic_DNA"/>
</dbReference>
<protein>
    <submittedName>
        <fullName evidence="2">Uncharacterized protein</fullName>
    </submittedName>
</protein>
<dbReference type="Proteomes" id="UP001202922">
    <property type="component" value="Unassembled WGS sequence"/>
</dbReference>
<reference evidence="2 3" key="1">
    <citation type="submission" date="2022-03" db="EMBL/GenBank/DDBJ databases">
        <title>Sinomonas sp. isolated from a soil.</title>
        <authorList>
            <person name="Han J."/>
            <person name="Kim D.-U."/>
        </authorList>
    </citation>
    <scope>NUCLEOTIDE SEQUENCE [LARGE SCALE GENOMIC DNA]</scope>
    <source>
        <strain evidence="2 3">5-5</strain>
    </source>
</reference>
<evidence type="ECO:0000313" key="3">
    <source>
        <dbReference type="Proteomes" id="UP001202922"/>
    </source>
</evidence>
<organism evidence="2 3">
    <name type="scientific">Sinomonas terrae</name>
    <dbReference type="NCBI Taxonomy" id="2908838"/>
    <lineage>
        <taxon>Bacteria</taxon>
        <taxon>Bacillati</taxon>
        <taxon>Actinomycetota</taxon>
        <taxon>Actinomycetes</taxon>
        <taxon>Micrococcales</taxon>
        <taxon>Micrococcaceae</taxon>
        <taxon>Sinomonas</taxon>
    </lineage>
</organism>
<accession>A0ABS9TZI8</accession>
<proteinExistence type="predicted"/>
<dbReference type="RefSeq" id="WP_241053314.1">
    <property type="nucleotide sequence ID" value="NZ_JAKZBV010000001.1"/>
</dbReference>
<evidence type="ECO:0000256" key="1">
    <source>
        <dbReference type="SAM" id="MobiDB-lite"/>
    </source>
</evidence>
<gene>
    <name evidence="2" type="ORF">L0M17_07610</name>
</gene>
<feature type="region of interest" description="Disordered" evidence="1">
    <location>
        <begin position="1"/>
        <end position="22"/>
    </location>
</feature>
<name>A0ABS9TZI8_9MICC</name>
<sequence>MAMAKNPSGHRQHEAKERGKRHGLHLAEWLKREESGVTGGSSGIFFASHDQPLPPERTCIQGHEIPPGQDRCSHGHPVG</sequence>
<evidence type="ECO:0000313" key="2">
    <source>
        <dbReference type="EMBL" id="MCH6469852.1"/>
    </source>
</evidence>